<dbReference type="EMBL" id="AZNF01000004">
    <property type="protein sequence ID" value="KID67115.1"/>
    <property type="molecule type" value="Genomic_DNA"/>
</dbReference>
<evidence type="ECO:0000256" key="1">
    <source>
        <dbReference type="ARBA" id="ARBA00022729"/>
    </source>
</evidence>
<dbReference type="VEuPathDB" id="FungiDB:MAN_03873"/>
<sequence>MATKLLTVLAITSGVISAPAALGKFENLVVFGDSYSDEARFAYIKQNGKLPPAGQMLPEADSPFSNGRIWGRLVAKDTGATLYDYAVGGAMCTHTNFDQRPFNETTNIPYPAVLEYELPLFDTDKKLGLYKNLNPDNTVYTLWIGTNDLGKDGIIGTKAGMHHNVDPSSTVDSYLTCVWAALDKMYSQGARNIVLFKLAPLEKAPLYAIDYPKLKDSLSADVQNVNAKYDQVVAGTKSQRWADATITIFDSYKFFSDVIASPSTFQFTEVSKPYKTCDNNNNCQTASGPQSSYLWNDALHLSPAAEQLISQEFQRAVKGASSYAKNY</sequence>
<dbReference type="CDD" id="cd01846">
    <property type="entry name" value="fatty_acyltransferase_like"/>
    <property type="match status" value="1"/>
</dbReference>
<dbReference type="AlphaFoldDB" id="A0A0B4EZ41"/>
<dbReference type="GO" id="GO:0016788">
    <property type="term" value="F:hydrolase activity, acting on ester bonds"/>
    <property type="evidence" value="ECO:0007669"/>
    <property type="project" value="InterPro"/>
</dbReference>
<evidence type="ECO:0000313" key="3">
    <source>
        <dbReference type="EMBL" id="KID67115.1"/>
    </source>
</evidence>
<evidence type="ECO:0000256" key="2">
    <source>
        <dbReference type="SAM" id="SignalP"/>
    </source>
</evidence>
<dbReference type="OrthoDB" id="1600564at2759"/>
<dbReference type="PANTHER" id="PTHR45642:SF139">
    <property type="entry name" value="SGNH HYDROLASE-TYPE ESTERASE DOMAIN-CONTAINING PROTEIN"/>
    <property type="match status" value="1"/>
</dbReference>
<dbReference type="Gene3D" id="3.40.50.1110">
    <property type="entry name" value="SGNH hydrolase"/>
    <property type="match status" value="1"/>
</dbReference>
<keyword evidence="1 2" id="KW-0732">Signal</keyword>
<evidence type="ECO:0000313" key="4">
    <source>
        <dbReference type="Proteomes" id="UP000031186"/>
    </source>
</evidence>
<dbReference type="SUPFAM" id="SSF52266">
    <property type="entry name" value="SGNH hydrolase"/>
    <property type="match status" value="1"/>
</dbReference>
<dbReference type="Pfam" id="PF00657">
    <property type="entry name" value="Lipase_GDSL"/>
    <property type="match status" value="1"/>
</dbReference>
<feature type="signal peptide" evidence="2">
    <location>
        <begin position="1"/>
        <end position="17"/>
    </location>
</feature>
<dbReference type="InterPro" id="IPR001087">
    <property type="entry name" value="GDSL"/>
</dbReference>
<dbReference type="InterPro" id="IPR036514">
    <property type="entry name" value="SGNH_hydro_sf"/>
</dbReference>
<dbReference type="HOGENOM" id="CLU_015101_1_0_1"/>
<name>A0A0B4EZ41_METAF</name>
<gene>
    <name evidence="3" type="ORF">MAN_03873</name>
</gene>
<organism evidence="3 4">
    <name type="scientific">Metarhizium anisopliae (strain ARSEF 549)</name>
    <dbReference type="NCBI Taxonomy" id="3151832"/>
    <lineage>
        <taxon>Eukaryota</taxon>
        <taxon>Fungi</taxon>
        <taxon>Dikarya</taxon>
        <taxon>Ascomycota</taxon>
        <taxon>Pezizomycotina</taxon>
        <taxon>Sordariomycetes</taxon>
        <taxon>Hypocreomycetidae</taxon>
        <taxon>Hypocreales</taxon>
        <taxon>Clavicipitaceae</taxon>
        <taxon>Metarhizium</taxon>
    </lineage>
</organism>
<feature type="chain" id="PRO_5002090128" evidence="2">
    <location>
        <begin position="18"/>
        <end position="327"/>
    </location>
</feature>
<keyword evidence="4" id="KW-1185">Reference proteome</keyword>
<comment type="caution">
    <text evidence="3">The sequence shown here is derived from an EMBL/GenBank/DDBJ whole genome shotgun (WGS) entry which is preliminary data.</text>
</comment>
<protein>
    <submittedName>
        <fullName evidence="3">GDSL lipase/acylhydrolase family protein</fullName>
    </submittedName>
</protein>
<accession>A0A0B4EZ41</accession>
<dbReference type="PANTHER" id="PTHR45642">
    <property type="entry name" value="GDSL ESTERASE/LIPASE EXL3"/>
    <property type="match status" value="1"/>
</dbReference>
<reference evidence="3 4" key="1">
    <citation type="journal article" date="2014" name="Proc. Natl. Acad. Sci. U.S.A.">
        <title>Trajectory and genomic determinants of fungal-pathogen speciation and host adaptation.</title>
        <authorList>
            <person name="Hu X."/>
            <person name="Xiao G."/>
            <person name="Zheng P."/>
            <person name="Shang Y."/>
            <person name="Su Y."/>
            <person name="Zhang X."/>
            <person name="Liu X."/>
            <person name="Zhan S."/>
            <person name="St Leger R.J."/>
            <person name="Wang C."/>
        </authorList>
    </citation>
    <scope>NUCLEOTIDE SEQUENCE [LARGE SCALE GENOMIC DNA]</scope>
    <source>
        <strain evidence="3 4">ARSEF 549</strain>
    </source>
</reference>
<dbReference type="InterPro" id="IPR050592">
    <property type="entry name" value="GDSL_lipolytic_enzyme"/>
</dbReference>
<dbReference type="Proteomes" id="UP000031186">
    <property type="component" value="Unassembled WGS sequence"/>
</dbReference>
<proteinExistence type="predicted"/>
<feature type="non-terminal residue" evidence="3">
    <location>
        <position position="1"/>
    </location>
</feature>